<dbReference type="PROSITE" id="PS01076">
    <property type="entry name" value="ACETATE_KINASE_2"/>
    <property type="match status" value="1"/>
</dbReference>
<dbReference type="EMBL" id="BAABDJ010000038">
    <property type="protein sequence ID" value="GAA4017313.1"/>
    <property type="molecule type" value="Genomic_DNA"/>
</dbReference>
<reference evidence="9" key="1">
    <citation type="journal article" date="2019" name="Int. J. Syst. Evol. Microbiol.">
        <title>The Global Catalogue of Microorganisms (GCM) 10K type strain sequencing project: providing services to taxonomists for standard genome sequencing and annotation.</title>
        <authorList>
            <consortium name="The Broad Institute Genomics Platform"/>
            <consortium name="The Broad Institute Genome Sequencing Center for Infectious Disease"/>
            <person name="Wu L."/>
            <person name="Ma J."/>
        </authorList>
    </citation>
    <scope>NUCLEOTIDE SEQUENCE [LARGE SCALE GENOMIC DNA]</scope>
    <source>
        <strain evidence="9">JCM 17224</strain>
    </source>
</reference>
<feature type="binding site" evidence="6">
    <location>
        <position position="14"/>
    </location>
    <ligand>
        <name>ATP</name>
        <dbReference type="ChEBI" id="CHEBI:30616"/>
    </ligand>
</feature>
<keyword evidence="6" id="KW-0479">Metal-binding</keyword>
<comment type="subunit">
    <text evidence="6">Homodimer.</text>
</comment>
<accession>A0ABP7SVU0</accession>
<comment type="catalytic activity">
    <reaction evidence="6">
        <text>acetate + ATP = acetyl phosphate + ADP</text>
        <dbReference type="Rhea" id="RHEA:11352"/>
        <dbReference type="ChEBI" id="CHEBI:22191"/>
        <dbReference type="ChEBI" id="CHEBI:30089"/>
        <dbReference type="ChEBI" id="CHEBI:30616"/>
        <dbReference type="ChEBI" id="CHEBI:456216"/>
        <dbReference type="EC" id="2.7.2.1"/>
    </reaction>
</comment>
<evidence type="ECO:0000256" key="5">
    <source>
        <dbReference type="ARBA" id="ARBA00022840"/>
    </source>
</evidence>
<dbReference type="CDD" id="cd24010">
    <property type="entry name" value="ASKHA_NBD_AcK_PK"/>
    <property type="match status" value="1"/>
</dbReference>
<dbReference type="InterPro" id="IPR000890">
    <property type="entry name" value="Aliphatic_acid_kin_short-chain"/>
</dbReference>
<dbReference type="InterPro" id="IPR043129">
    <property type="entry name" value="ATPase_NBD"/>
</dbReference>
<evidence type="ECO:0000256" key="2">
    <source>
        <dbReference type="ARBA" id="ARBA00022679"/>
    </source>
</evidence>
<sequence length="402" mass="44117">MHIFVINSGSSSLKYQLFRWPQEQPLARGLVERIGLPDGQLTHTTLAPDGQEHTLRRTLPIPDHRTGLEEAMRLLTDPEIGVLPDPADVRIVGHRAVHGGEEFREPTLVTAAVKAKIRDLFPLAPLHNPANLLGMEVAEQLFPRARQVAVFDTAFHSTLPPHAYRFALPEELYTRHGLRAYGFHGTSHQYVSRETLRYLGQPAARVITIHLGNGCSMAATVAGRAVDTSMGFGPMNGLVMGTRAGDTDQAVIFHLVEQLGYSLEEVKNLLNKESGMLGLTGHSDMRDITRLLEAGDARAQLAYDLYAYRIKKYLGSFLAALNGAEAVAFTGGVGENDPLVRRLVCRNMDFLGIQLNEAENSRRAPGIRDLSAAGSRVRVLVVPTNEELEIARLCSLMPGLIP</sequence>
<feature type="binding site" evidence="6">
    <location>
        <begin position="332"/>
        <end position="336"/>
    </location>
    <ligand>
        <name>ATP</name>
        <dbReference type="ChEBI" id="CHEBI:30616"/>
    </ligand>
</feature>
<evidence type="ECO:0000256" key="1">
    <source>
        <dbReference type="ARBA" id="ARBA00008748"/>
    </source>
</evidence>
<evidence type="ECO:0000256" key="4">
    <source>
        <dbReference type="ARBA" id="ARBA00022777"/>
    </source>
</evidence>
<keyword evidence="5 6" id="KW-0067">ATP-binding</keyword>
<dbReference type="InterPro" id="IPR004372">
    <property type="entry name" value="Ac/propionate_kinase"/>
</dbReference>
<keyword evidence="6" id="KW-0963">Cytoplasm</keyword>
<keyword evidence="3 6" id="KW-0547">Nucleotide-binding</keyword>
<dbReference type="EC" id="2.7.2.1" evidence="6"/>
<gene>
    <name evidence="6" type="primary">ackA</name>
    <name evidence="8" type="ORF">GCM10022408_33580</name>
</gene>
<feature type="site" description="Transition state stabilizer" evidence="6">
    <location>
        <position position="184"/>
    </location>
</feature>
<feature type="binding site" evidence="6">
    <location>
        <begin position="284"/>
        <end position="286"/>
    </location>
    <ligand>
        <name>ATP</name>
        <dbReference type="ChEBI" id="CHEBI:30616"/>
    </ligand>
</feature>
<keyword evidence="6" id="KW-0460">Magnesium</keyword>
<evidence type="ECO:0000313" key="9">
    <source>
        <dbReference type="Proteomes" id="UP001500567"/>
    </source>
</evidence>
<name>A0ABP7SVU0_9BACT</name>
<dbReference type="InterPro" id="IPR023865">
    <property type="entry name" value="Aliphatic_acid_kinase_CS"/>
</dbReference>
<feature type="binding site" evidence="6">
    <location>
        <position position="7"/>
    </location>
    <ligand>
        <name>Mg(2+)</name>
        <dbReference type="ChEBI" id="CHEBI:18420"/>
    </ligand>
</feature>
<feature type="binding site" evidence="6">
    <location>
        <position position="95"/>
    </location>
    <ligand>
        <name>substrate</name>
    </ligand>
</feature>
<evidence type="ECO:0000256" key="3">
    <source>
        <dbReference type="ARBA" id="ARBA00022741"/>
    </source>
</evidence>
<keyword evidence="2 6" id="KW-0808">Transferase</keyword>
<organism evidence="8 9">
    <name type="scientific">Hymenobacter fastidiosus</name>
    <dbReference type="NCBI Taxonomy" id="486264"/>
    <lineage>
        <taxon>Bacteria</taxon>
        <taxon>Pseudomonadati</taxon>
        <taxon>Bacteroidota</taxon>
        <taxon>Cytophagia</taxon>
        <taxon>Cytophagales</taxon>
        <taxon>Hymenobacteraceae</taxon>
        <taxon>Hymenobacter</taxon>
    </lineage>
</organism>
<feature type="active site" description="Proton donor/acceptor" evidence="6">
    <location>
        <position position="152"/>
    </location>
</feature>
<evidence type="ECO:0000256" key="6">
    <source>
        <dbReference type="HAMAP-Rule" id="MF_00020"/>
    </source>
</evidence>
<dbReference type="PANTHER" id="PTHR21060">
    <property type="entry name" value="ACETATE KINASE"/>
    <property type="match status" value="1"/>
</dbReference>
<dbReference type="GO" id="GO:0016301">
    <property type="term" value="F:kinase activity"/>
    <property type="evidence" value="ECO:0007669"/>
    <property type="project" value="UniProtKB-KW"/>
</dbReference>
<evidence type="ECO:0000256" key="7">
    <source>
        <dbReference type="RuleBase" id="RU003835"/>
    </source>
</evidence>
<dbReference type="Proteomes" id="UP001500567">
    <property type="component" value="Unassembled WGS sequence"/>
</dbReference>
<dbReference type="PANTHER" id="PTHR21060:SF15">
    <property type="entry name" value="ACETATE KINASE-RELATED"/>
    <property type="match status" value="1"/>
</dbReference>
<keyword evidence="4 6" id="KW-0418">Kinase</keyword>
<dbReference type="RefSeq" id="WP_345074602.1">
    <property type="nucleotide sequence ID" value="NZ_BAABDJ010000038.1"/>
</dbReference>
<feature type="binding site" evidence="6">
    <location>
        <begin position="210"/>
        <end position="214"/>
    </location>
    <ligand>
        <name>ATP</name>
        <dbReference type="ChEBI" id="CHEBI:30616"/>
    </ligand>
</feature>
<feature type="site" description="Transition state stabilizer" evidence="6">
    <location>
        <position position="243"/>
    </location>
</feature>
<protein>
    <recommendedName>
        <fullName evidence="6">Acetate kinase</fullName>
        <ecNumber evidence="6">2.7.2.1</ecNumber>
    </recommendedName>
    <alternativeName>
        <fullName evidence="6">Acetokinase</fullName>
    </alternativeName>
</protein>
<comment type="subcellular location">
    <subcellularLocation>
        <location evidence="6">Cytoplasm</location>
    </subcellularLocation>
</comment>
<dbReference type="Gene3D" id="3.30.420.40">
    <property type="match status" value="2"/>
</dbReference>
<dbReference type="PIRSF" id="PIRSF000722">
    <property type="entry name" value="Acetate_prop_kin"/>
    <property type="match status" value="1"/>
</dbReference>
<comment type="similarity">
    <text evidence="1 6 7">Belongs to the acetokinase family.</text>
</comment>
<evidence type="ECO:0000313" key="8">
    <source>
        <dbReference type="EMBL" id="GAA4017313.1"/>
    </source>
</evidence>
<dbReference type="NCBIfam" id="TIGR00016">
    <property type="entry name" value="ackA"/>
    <property type="match status" value="1"/>
</dbReference>
<proteinExistence type="inferred from homology"/>
<feature type="binding site" evidence="6">
    <location>
        <position position="386"/>
    </location>
    <ligand>
        <name>Mg(2+)</name>
        <dbReference type="ChEBI" id="CHEBI:18420"/>
    </ligand>
</feature>
<dbReference type="PRINTS" id="PR00471">
    <property type="entry name" value="ACETATEKNASE"/>
</dbReference>
<comment type="pathway">
    <text evidence="6">Metabolic intermediate biosynthesis; acetyl-CoA biosynthesis; acetyl-CoA from acetate: step 1/2.</text>
</comment>
<comment type="cofactor">
    <cofactor evidence="6">
        <name>Mg(2+)</name>
        <dbReference type="ChEBI" id="CHEBI:18420"/>
    </cofactor>
    <cofactor evidence="6">
        <name>Mn(2+)</name>
        <dbReference type="ChEBI" id="CHEBI:29035"/>
    </cofactor>
    <text evidence="6">Mg(2+). Can also accept Mn(2+).</text>
</comment>
<dbReference type="SUPFAM" id="SSF53067">
    <property type="entry name" value="Actin-like ATPase domain"/>
    <property type="match status" value="2"/>
</dbReference>
<keyword evidence="9" id="KW-1185">Reference proteome</keyword>
<comment type="caution">
    <text evidence="8">The sequence shown here is derived from an EMBL/GenBank/DDBJ whole genome shotgun (WGS) entry which is preliminary data.</text>
</comment>
<dbReference type="Pfam" id="PF00871">
    <property type="entry name" value="Acetate_kinase"/>
    <property type="match status" value="1"/>
</dbReference>
<comment type="function">
    <text evidence="6">Catalyzes the formation of acetyl phosphate from acetate and ATP. Can also catalyze the reverse reaction.</text>
</comment>
<dbReference type="HAMAP" id="MF_00020">
    <property type="entry name" value="Acetate_kinase"/>
    <property type="match status" value="1"/>
</dbReference>